<evidence type="ECO:0000256" key="1">
    <source>
        <dbReference type="ARBA" id="ARBA00001974"/>
    </source>
</evidence>
<evidence type="ECO:0000256" key="5">
    <source>
        <dbReference type="ARBA" id="ARBA00023033"/>
    </source>
</evidence>
<dbReference type="Gene3D" id="3.50.50.60">
    <property type="entry name" value="FAD/NAD(P)-binding domain"/>
    <property type="match status" value="1"/>
</dbReference>
<proteinExistence type="predicted"/>
<comment type="caution">
    <text evidence="7">The sequence shown here is derived from an EMBL/GenBank/DDBJ whole genome shotgun (WGS) entry which is preliminary data.</text>
</comment>
<dbReference type="PANTHER" id="PTHR13789:SF318">
    <property type="entry name" value="GERANYLGERANYL DIPHOSPHATE REDUCTASE"/>
    <property type="match status" value="1"/>
</dbReference>
<dbReference type="AlphaFoldDB" id="A0A7Z0DII8"/>
<name>A0A7Z0DII8_9ACTN</name>
<protein>
    <submittedName>
        <fullName evidence="7">Salicylate hydroxylase</fullName>
        <ecNumber evidence="7">1.14.13.1</ecNumber>
    </submittedName>
</protein>
<dbReference type="GO" id="GO:0071949">
    <property type="term" value="F:FAD binding"/>
    <property type="evidence" value="ECO:0007669"/>
    <property type="project" value="InterPro"/>
</dbReference>
<dbReference type="InterPro" id="IPR036188">
    <property type="entry name" value="FAD/NAD-bd_sf"/>
</dbReference>
<organism evidence="7 8">
    <name type="scientific">Nocardioides panzhihuensis</name>
    <dbReference type="NCBI Taxonomy" id="860243"/>
    <lineage>
        <taxon>Bacteria</taxon>
        <taxon>Bacillati</taxon>
        <taxon>Actinomycetota</taxon>
        <taxon>Actinomycetes</taxon>
        <taxon>Propionibacteriales</taxon>
        <taxon>Nocardioidaceae</taxon>
        <taxon>Nocardioides</taxon>
    </lineage>
</organism>
<evidence type="ECO:0000256" key="2">
    <source>
        <dbReference type="ARBA" id="ARBA00022630"/>
    </source>
</evidence>
<dbReference type="PANTHER" id="PTHR13789">
    <property type="entry name" value="MONOOXYGENASE"/>
    <property type="match status" value="1"/>
</dbReference>
<dbReference type="Proteomes" id="UP000564496">
    <property type="component" value="Unassembled WGS sequence"/>
</dbReference>
<gene>
    <name evidence="7" type="ORF">BJ988_000766</name>
</gene>
<evidence type="ECO:0000259" key="6">
    <source>
        <dbReference type="Pfam" id="PF01494"/>
    </source>
</evidence>
<accession>A0A7Z0DII8</accession>
<evidence type="ECO:0000313" key="8">
    <source>
        <dbReference type="Proteomes" id="UP000564496"/>
    </source>
</evidence>
<evidence type="ECO:0000256" key="3">
    <source>
        <dbReference type="ARBA" id="ARBA00022827"/>
    </source>
</evidence>
<dbReference type="RefSeq" id="WP_179656792.1">
    <property type="nucleotide sequence ID" value="NZ_JACBZR010000001.1"/>
</dbReference>
<dbReference type="GO" id="GO:0018658">
    <property type="term" value="F:salicylate 1-monooxygenase activity"/>
    <property type="evidence" value="ECO:0007669"/>
    <property type="project" value="UniProtKB-EC"/>
</dbReference>
<keyword evidence="4 7" id="KW-0560">Oxidoreductase</keyword>
<dbReference type="Pfam" id="PF01494">
    <property type="entry name" value="FAD_binding_3"/>
    <property type="match status" value="1"/>
</dbReference>
<evidence type="ECO:0000256" key="4">
    <source>
        <dbReference type="ARBA" id="ARBA00023002"/>
    </source>
</evidence>
<dbReference type="EMBL" id="JACBZR010000001">
    <property type="protein sequence ID" value="NYI76118.1"/>
    <property type="molecule type" value="Genomic_DNA"/>
</dbReference>
<sequence length="408" mass="43655">MSVSRIARAALHRGRRAQRVTIIGAGIGGLTLAVELRRLGIDVEVYEAATDPRPSGDAVFLPANATRLLERIGIEPALGDASARVDGLIWRDGHTGAAIGRLLSAEGYAARTGAPGYGIGHADLHALLREAFGTDGLHLGHRVVGLADDGGGPAVLELVGGESVEADLVIGADGARSILRELVIGYDDAQFSGCLAWRGTVPRSRLTLLPDPDRLQLWLGADGHLMHHPVGGGDHAFLLVKRQTGPWAPEPWGWPADPDEHIHAYAGWHPAVVQMISAAPVSEHWALFHRPPLSTWSRGRVTLLGDAAHLALPHHCQGAAQAIEDAVVLAGCLAADDDWDRARTSYEVRRRDRTRRIQVAAVAAADVLHLPDGPRAQARNKRLGSPDAYDRHLAWIHEHDAAAGLPRP</sequence>
<comment type="cofactor">
    <cofactor evidence="1">
        <name>FAD</name>
        <dbReference type="ChEBI" id="CHEBI:57692"/>
    </cofactor>
</comment>
<keyword evidence="8" id="KW-1185">Reference proteome</keyword>
<dbReference type="EC" id="1.14.13.1" evidence="7"/>
<keyword evidence="3" id="KW-0274">FAD</keyword>
<reference evidence="7 8" key="1">
    <citation type="submission" date="2020-07" db="EMBL/GenBank/DDBJ databases">
        <title>Sequencing the genomes of 1000 actinobacteria strains.</title>
        <authorList>
            <person name="Klenk H.-P."/>
        </authorList>
    </citation>
    <scope>NUCLEOTIDE SEQUENCE [LARGE SCALE GENOMIC DNA]</scope>
    <source>
        <strain evidence="7 8">DSM 26487</strain>
    </source>
</reference>
<keyword evidence="2" id="KW-0285">Flavoprotein</keyword>
<keyword evidence="5" id="KW-0503">Monooxygenase</keyword>
<feature type="domain" description="FAD-binding" evidence="6">
    <location>
        <begin position="19"/>
        <end position="336"/>
    </location>
</feature>
<dbReference type="SUPFAM" id="SSF54373">
    <property type="entry name" value="FAD-linked reductases, C-terminal domain"/>
    <property type="match status" value="1"/>
</dbReference>
<dbReference type="SUPFAM" id="SSF51905">
    <property type="entry name" value="FAD/NAD(P)-binding domain"/>
    <property type="match status" value="1"/>
</dbReference>
<dbReference type="PRINTS" id="PR00420">
    <property type="entry name" value="RNGMNOXGNASE"/>
</dbReference>
<evidence type="ECO:0000313" key="7">
    <source>
        <dbReference type="EMBL" id="NYI76118.1"/>
    </source>
</evidence>
<dbReference type="InterPro" id="IPR002938">
    <property type="entry name" value="FAD-bd"/>
</dbReference>
<dbReference type="InterPro" id="IPR050493">
    <property type="entry name" value="FAD-dep_Monooxygenase_BioMet"/>
</dbReference>